<gene>
    <name evidence="1" type="ORF">CXB77_16850</name>
</gene>
<proteinExistence type="predicted"/>
<dbReference type="Gene3D" id="1.20.1220.20">
    <property type="entry name" value="Uncharcterised protein PF01724"/>
    <property type="match status" value="1"/>
</dbReference>
<comment type="caution">
    <text evidence="1">The sequence shown here is derived from an EMBL/GenBank/DDBJ whole genome shotgun (WGS) entry which is preliminary data.</text>
</comment>
<dbReference type="RefSeq" id="WP_105074724.1">
    <property type="nucleotide sequence ID" value="NZ_PPGH01000037.1"/>
</dbReference>
<organism evidence="1 2">
    <name type="scientific">Chromatium okenii</name>
    <dbReference type="NCBI Taxonomy" id="61644"/>
    <lineage>
        <taxon>Bacteria</taxon>
        <taxon>Pseudomonadati</taxon>
        <taxon>Pseudomonadota</taxon>
        <taxon>Gammaproteobacteria</taxon>
        <taxon>Chromatiales</taxon>
        <taxon>Chromatiaceae</taxon>
        <taxon>Chromatium</taxon>
    </lineage>
</organism>
<name>A0A2S7XQ99_9GAMM</name>
<evidence type="ECO:0000313" key="2">
    <source>
        <dbReference type="Proteomes" id="UP000239936"/>
    </source>
</evidence>
<dbReference type="OrthoDB" id="5768145at2"/>
<dbReference type="AlphaFoldDB" id="A0A2S7XQ99"/>
<dbReference type="PANTHER" id="PTHR34235">
    <property type="entry name" value="SLR1203 PROTEIN-RELATED"/>
    <property type="match status" value="1"/>
</dbReference>
<dbReference type="Pfam" id="PF01724">
    <property type="entry name" value="DUF29"/>
    <property type="match status" value="1"/>
</dbReference>
<keyword evidence="2" id="KW-1185">Reference proteome</keyword>
<reference evidence="1 2" key="1">
    <citation type="submission" date="2018-01" db="EMBL/GenBank/DDBJ databases">
        <title>The complete genome sequence of Chromatium okenii LaCa, a purple sulfur bacterium with a turbulent life.</title>
        <authorList>
            <person name="Luedin S.M."/>
            <person name="Liechti N."/>
            <person name="Storelli N."/>
            <person name="Danza F."/>
            <person name="Wittwer M."/>
            <person name="Pothier J.F."/>
            <person name="Tonolla M.A."/>
        </authorList>
    </citation>
    <scope>NUCLEOTIDE SEQUENCE [LARGE SCALE GENOMIC DNA]</scope>
    <source>
        <strain evidence="1 2">LaCa</strain>
    </source>
</reference>
<dbReference type="Proteomes" id="UP000239936">
    <property type="component" value="Unassembled WGS sequence"/>
</dbReference>
<dbReference type="InterPro" id="IPR002636">
    <property type="entry name" value="DUF29"/>
</dbReference>
<accession>A0A2S7XQ99</accession>
<dbReference type="EMBL" id="PPGH01000037">
    <property type="protein sequence ID" value="PQJ95713.1"/>
    <property type="molecule type" value="Genomic_DNA"/>
</dbReference>
<dbReference type="PANTHER" id="PTHR34235:SF4">
    <property type="entry name" value="SLR0291 PROTEIN"/>
    <property type="match status" value="1"/>
</dbReference>
<evidence type="ECO:0000313" key="1">
    <source>
        <dbReference type="EMBL" id="PQJ95713.1"/>
    </source>
</evidence>
<protein>
    <submittedName>
        <fullName evidence="1">DUF29 domain-containing protein</fullName>
    </submittedName>
</protein>
<sequence length="162" mass="19220">MTELSTLYETDYSAWTLQTAELIRAGRFTELDIEHLLTELSDMSKSERDELASRLLILIAHLLKWEYQYQTLAERWRDFDGRSWQRTIIEQRKRLALRLRKSPGLKAVVNEVIAEVYPDAIDLAQKETRLPITTFPQNCLYNLTQLLDDDFYPNCEEEIRYD</sequence>